<dbReference type="PANTHER" id="PTHR45339:SF1">
    <property type="entry name" value="HYBRID SIGNAL TRANSDUCTION HISTIDINE KINASE J"/>
    <property type="match status" value="1"/>
</dbReference>
<dbReference type="RefSeq" id="WP_207163723.1">
    <property type="nucleotide sequence ID" value="NZ_CP071382.1"/>
</dbReference>
<gene>
    <name evidence="5" type="ORF">JZM60_01140</name>
</gene>
<dbReference type="CDD" id="cd17546">
    <property type="entry name" value="REC_hyHK_CKI1_RcsC-like"/>
    <property type="match status" value="1"/>
</dbReference>
<name>A0ABX7Q408_9BACT</name>
<feature type="domain" description="Response regulatory" evidence="4">
    <location>
        <begin position="6"/>
        <end position="125"/>
    </location>
</feature>
<evidence type="ECO:0000256" key="3">
    <source>
        <dbReference type="PROSITE-ProRule" id="PRU00169"/>
    </source>
</evidence>
<organism evidence="5 6">
    <name type="scientific">Geobacter benzoatilyticus</name>
    <dbReference type="NCBI Taxonomy" id="2815309"/>
    <lineage>
        <taxon>Bacteria</taxon>
        <taxon>Pseudomonadati</taxon>
        <taxon>Thermodesulfobacteriota</taxon>
        <taxon>Desulfuromonadia</taxon>
        <taxon>Geobacterales</taxon>
        <taxon>Geobacteraceae</taxon>
        <taxon>Geobacter</taxon>
    </lineage>
</organism>
<proteinExistence type="predicted"/>
<keyword evidence="2" id="KW-0902">Two-component regulatory system</keyword>
<dbReference type="InterPro" id="IPR001789">
    <property type="entry name" value="Sig_transdc_resp-reg_receiver"/>
</dbReference>
<sequence>MVGKRTILLVDDNFMNRRLVGAMLNGGHYLLIEKENGRDGLAYLLANREAIDLVLLDVGMPDLDGTDICRAVRGIEDSGSRLPIIAYTAHAMAGEQQSLLDAGFDDILVKPITREDFLPLLERHLGEGKNPGQEFP</sequence>
<dbReference type="SMART" id="SM00448">
    <property type="entry name" value="REC"/>
    <property type="match status" value="1"/>
</dbReference>
<dbReference type="InterPro" id="IPR011006">
    <property type="entry name" value="CheY-like_superfamily"/>
</dbReference>
<keyword evidence="1 3" id="KW-0597">Phosphoprotein</keyword>
<reference evidence="5 6" key="1">
    <citation type="submission" date="2021-03" db="EMBL/GenBank/DDBJ databases">
        <title>Geobacter metallireducens gen. nov. sp. nov., a microorganism capable of coupling the complete oxidation of organic compounds to the reduction of iron and other metals.</title>
        <authorList>
            <person name="Li Y."/>
        </authorList>
    </citation>
    <scope>NUCLEOTIDE SEQUENCE [LARGE SCALE GENOMIC DNA]</scope>
    <source>
        <strain evidence="5 6">Jerry-YX</strain>
    </source>
</reference>
<feature type="modified residue" description="4-aspartylphosphate" evidence="3">
    <location>
        <position position="57"/>
    </location>
</feature>
<keyword evidence="6" id="KW-1185">Reference proteome</keyword>
<dbReference type="Pfam" id="PF00072">
    <property type="entry name" value="Response_reg"/>
    <property type="match status" value="1"/>
</dbReference>
<evidence type="ECO:0000313" key="6">
    <source>
        <dbReference type="Proteomes" id="UP000663651"/>
    </source>
</evidence>
<accession>A0ABX7Q408</accession>
<dbReference type="EMBL" id="CP071382">
    <property type="protein sequence ID" value="QSV45932.1"/>
    <property type="molecule type" value="Genomic_DNA"/>
</dbReference>
<protein>
    <submittedName>
        <fullName evidence="5">Response regulator</fullName>
    </submittedName>
</protein>
<dbReference type="PANTHER" id="PTHR45339">
    <property type="entry name" value="HYBRID SIGNAL TRANSDUCTION HISTIDINE KINASE J"/>
    <property type="match status" value="1"/>
</dbReference>
<dbReference type="PROSITE" id="PS50110">
    <property type="entry name" value="RESPONSE_REGULATORY"/>
    <property type="match status" value="1"/>
</dbReference>
<dbReference type="SUPFAM" id="SSF52172">
    <property type="entry name" value="CheY-like"/>
    <property type="match status" value="1"/>
</dbReference>
<evidence type="ECO:0000256" key="1">
    <source>
        <dbReference type="ARBA" id="ARBA00022553"/>
    </source>
</evidence>
<evidence type="ECO:0000259" key="4">
    <source>
        <dbReference type="PROSITE" id="PS50110"/>
    </source>
</evidence>
<evidence type="ECO:0000313" key="5">
    <source>
        <dbReference type="EMBL" id="QSV45932.1"/>
    </source>
</evidence>
<dbReference type="Proteomes" id="UP000663651">
    <property type="component" value="Chromosome"/>
</dbReference>
<dbReference type="Gene3D" id="3.40.50.2300">
    <property type="match status" value="1"/>
</dbReference>
<evidence type="ECO:0000256" key="2">
    <source>
        <dbReference type="ARBA" id="ARBA00023012"/>
    </source>
</evidence>